<dbReference type="AlphaFoldDB" id="A0A4Z0W8D0"/>
<name>A0A4Z0W8D0_9GAMM</name>
<organism evidence="2 3">
    <name type="scientific">Natronospirillum operosum</name>
    <dbReference type="NCBI Taxonomy" id="2759953"/>
    <lineage>
        <taxon>Bacteria</taxon>
        <taxon>Pseudomonadati</taxon>
        <taxon>Pseudomonadota</taxon>
        <taxon>Gammaproteobacteria</taxon>
        <taxon>Oceanospirillales</taxon>
        <taxon>Natronospirillaceae</taxon>
        <taxon>Natronospirillum</taxon>
    </lineage>
</organism>
<proteinExistence type="predicted"/>
<evidence type="ECO:0000256" key="1">
    <source>
        <dbReference type="SAM" id="MobiDB-lite"/>
    </source>
</evidence>
<reference evidence="2 3" key="1">
    <citation type="submission" date="2019-04" db="EMBL/GenBank/DDBJ databases">
        <title>Natronospirillum operosus gen. nov., sp. nov., a haloalkaliphilic satellite isolated from decaying biomass of laboratory culture of cyanobacterium Geitlerinema sp. and proposal of Natronospirillaceae fam. nov. and Saccharospirillaceae fam. nov.</title>
        <authorList>
            <person name="Kevbrin V."/>
            <person name="Boltyanskaya Y."/>
            <person name="Koziaeva V."/>
            <person name="Grouzdev D.S."/>
            <person name="Park M."/>
            <person name="Cho J."/>
        </authorList>
    </citation>
    <scope>NUCLEOTIDE SEQUENCE [LARGE SCALE GENOMIC DNA]</scope>
    <source>
        <strain evidence="2 3">G-116</strain>
    </source>
</reference>
<feature type="compositionally biased region" description="Pro residues" evidence="1">
    <location>
        <begin position="56"/>
        <end position="65"/>
    </location>
</feature>
<keyword evidence="3" id="KW-1185">Reference proteome</keyword>
<comment type="caution">
    <text evidence="2">The sequence shown here is derived from an EMBL/GenBank/DDBJ whole genome shotgun (WGS) entry which is preliminary data.</text>
</comment>
<dbReference type="RefSeq" id="WP_135482909.1">
    <property type="nucleotide sequence ID" value="NZ_SRMF01000003.1"/>
</dbReference>
<dbReference type="Proteomes" id="UP000297475">
    <property type="component" value="Unassembled WGS sequence"/>
</dbReference>
<feature type="region of interest" description="Disordered" evidence="1">
    <location>
        <begin position="39"/>
        <end position="67"/>
    </location>
</feature>
<sequence>MIDHYYGAYGNMSAPVSVTNEKAYGRRLEGEELAAAGERLRNSAKTESSAVVTLAPPQPPPPPRPTEQLFEPLPGVMVREDIPAIEANPDLELRRTMVEAKVNGQPGNPPGGLYDLLELSAKRDISLSENLALLGAYDGDVQNLTLRSRVEMGDVHGPQMYSPEGMVHNSFNRSRYHHTPEVNFILQTADGGTIDIHLSIEEFINEAGTHAAQMGVHKGMSRTLTFTMDSQGPVSQAAWEGLAPIMEKLDAMINTFNTDQALRQSDVDALASQMAANQDLYSSSDLQFRLNTEHGGVIRQIDIATDHLGPSRISVDETAMAAFYRAGVSGAAFTMSIVDGDFDREAFAQLGPHNPTAFYLSAIEADWDTDYATLIRFMHSFLEP</sequence>
<protein>
    <submittedName>
        <fullName evidence="2">Uncharacterized protein</fullName>
    </submittedName>
</protein>
<evidence type="ECO:0000313" key="2">
    <source>
        <dbReference type="EMBL" id="TGG93199.1"/>
    </source>
</evidence>
<evidence type="ECO:0000313" key="3">
    <source>
        <dbReference type="Proteomes" id="UP000297475"/>
    </source>
</evidence>
<gene>
    <name evidence="2" type="ORF">E4656_09055</name>
</gene>
<dbReference type="EMBL" id="SRMF01000003">
    <property type="protein sequence ID" value="TGG93199.1"/>
    <property type="molecule type" value="Genomic_DNA"/>
</dbReference>
<dbReference type="OrthoDB" id="6198951at2"/>
<accession>A0A4Z0W8D0</accession>